<protein>
    <submittedName>
        <fullName evidence="2">Uncharacterized protein</fullName>
    </submittedName>
</protein>
<name>A0A5U6MFB5_SALET</name>
<proteinExistence type="predicted"/>
<evidence type="ECO:0000256" key="1">
    <source>
        <dbReference type="SAM" id="Coils"/>
    </source>
</evidence>
<organism evidence="2">
    <name type="scientific">Salmonella enterica subsp. enterica serovar Kottbus</name>
    <dbReference type="NCBI Taxonomy" id="224727"/>
    <lineage>
        <taxon>Bacteria</taxon>
        <taxon>Pseudomonadati</taxon>
        <taxon>Pseudomonadota</taxon>
        <taxon>Gammaproteobacteria</taxon>
        <taxon>Enterobacterales</taxon>
        <taxon>Enterobacteriaceae</taxon>
        <taxon>Salmonella</taxon>
    </lineage>
</organism>
<reference evidence="2" key="1">
    <citation type="submission" date="2018-06" db="EMBL/GenBank/DDBJ databases">
        <authorList>
            <person name="Ashton P.M."/>
            <person name="Dallman T."/>
            <person name="Nair S."/>
            <person name="De Pinna E."/>
            <person name="Peters T."/>
            <person name="Grant K."/>
        </authorList>
    </citation>
    <scope>NUCLEOTIDE SEQUENCE</scope>
    <source>
        <strain evidence="2">430336</strain>
    </source>
</reference>
<dbReference type="AlphaFoldDB" id="A0A5U6MFB5"/>
<comment type="caution">
    <text evidence="2">The sequence shown here is derived from an EMBL/GenBank/DDBJ whole genome shotgun (WGS) entry which is preliminary data.</text>
</comment>
<feature type="coiled-coil region" evidence="1">
    <location>
        <begin position="41"/>
        <end position="68"/>
    </location>
</feature>
<dbReference type="EMBL" id="AAGQTM010000034">
    <property type="protein sequence ID" value="EBQ9797027.1"/>
    <property type="molecule type" value="Genomic_DNA"/>
</dbReference>
<accession>A0A5U6MFB5</accession>
<evidence type="ECO:0000313" key="2">
    <source>
        <dbReference type="EMBL" id="EBQ9797027.1"/>
    </source>
</evidence>
<keyword evidence="1" id="KW-0175">Coiled coil</keyword>
<sequence>MINPDKTLSQQALAGAQFLRMHAKAMADNDDFFVAIMSEPHTIAANAIEQLVKENEKLRAQLVAFQKAANPTVAVDPASGQDTTARLTPFVRGARVCLKATPDQRGTVVESDVSSHTEHRYYVRFDSEFEDNRWIKASLLEVHHNDK</sequence>
<gene>
    <name evidence="2" type="ORF">DM035_23150</name>
</gene>